<reference evidence="13" key="3">
    <citation type="submission" date="2021-05" db="UniProtKB">
        <authorList>
            <consortium name="EnsemblPlants"/>
        </authorList>
    </citation>
    <scope>IDENTIFICATION</scope>
    <source>
        <strain evidence="13">cv. B73</strain>
    </source>
</reference>
<keyword evidence="11" id="KW-0603">Photosystem I</keyword>
<evidence type="ECO:0000256" key="12">
    <source>
        <dbReference type="SAM" id="MobiDB-lite"/>
    </source>
</evidence>
<evidence type="ECO:0000256" key="9">
    <source>
        <dbReference type="ARBA" id="ARBA00022991"/>
    </source>
</evidence>
<keyword evidence="11" id="KW-0604">Photosystem II</keyword>
<accession>A0A804QPH0</accession>
<evidence type="ECO:0000313" key="14">
    <source>
        <dbReference type="Proteomes" id="UP000007305"/>
    </source>
</evidence>
<dbReference type="SUPFAM" id="SSF103511">
    <property type="entry name" value="Chlorophyll a-b binding protein"/>
    <property type="match status" value="1"/>
</dbReference>
<dbReference type="InParanoid" id="A0A804QPH0"/>
<dbReference type="InterPro" id="IPR001344">
    <property type="entry name" value="Chloro_AB-bd_pln"/>
</dbReference>
<dbReference type="GO" id="GO:0016168">
    <property type="term" value="F:chlorophyll binding"/>
    <property type="evidence" value="ECO:0007669"/>
    <property type="project" value="UniProtKB-KW"/>
</dbReference>
<keyword evidence="14" id="KW-1185">Reference proteome</keyword>
<dbReference type="EnsemblPlants" id="Zm00001eb343420_T001">
    <property type="protein sequence ID" value="Zm00001eb343420_P001"/>
    <property type="gene ID" value="Zm00001eb343420"/>
</dbReference>
<name>A0A804QPH0_MAIZE</name>
<sequence>MLAPALASPPRRTPRCPRPLVMPAPASALSPRRTPRFPRPLMMSRHRRTRASASSAYPACLPRSMSTKPTCLACDDRTSRLTRTRASASFALAPCDGFAPAAAQPSLSPRAMASHQPPPNLRSRPTSLGHGVDDLLGDEPIVDTSVTTQQTYHIINAIQRPATSLALTATLRPFRSRLILYSWMTILNYFGNNIPINGSMSGCHREDHPRHRCPSGPFNILGLANDPYQTAILKVKEIKNGRLAMFSMFAFFI</sequence>
<evidence type="ECO:0000256" key="7">
    <source>
        <dbReference type="ARBA" id="ARBA00022640"/>
    </source>
</evidence>
<feature type="binding site" evidence="10">
    <location>
        <position position="237"/>
    </location>
    <ligand>
        <name>chlorophyll a</name>
        <dbReference type="ChEBI" id="CHEBI:58416"/>
        <label>1</label>
    </ligand>
</feature>
<dbReference type="GO" id="GO:0009535">
    <property type="term" value="C:chloroplast thylakoid membrane"/>
    <property type="evidence" value="ECO:0007669"/>
    <property type="project" value="UniProtKB-SubCell"/>
</dbReference>
<dbReference type="Gene3D" id="1.10.3460.10">
    <property type="entry name" value="Chlorophyll a/b binding protein domain"/>
    <property type="match status" value="1"/>
</dbReference>
<keyword evidence="4 10" id="KW-0148">Chlorophyll</keyword>
<comment type="similarity">
    <text evidence="11">Belongs to the light-harvesting chlorophyll a/b-binding (LHC) protein family.</text>
</comment>
<dbReference type="PANTHER" id="PTHR21649">
    <property type="entry name" value="CHLOROPHYLL A/B BINDING PROTEIN"/>
    <property type="match status" value="1"/>
</dbReference>
<dbReference type="InterPro" id="IPR022796">
    <property type="entry name" value="Chloroa_b-bind"/>
</dbReference>
<evidence type="ECO:0000256" key="1">
    <source>
        <dbReference type="ARBA" id="ARBA00003803"/>
    </source>
</evidence>
<keyword evidence="5 11" id="KW-0150">Chloroplast</keyword>
<feature type="binding site" evidence="10">
    <location>
        <position position="242"/>
    </location>
    <ligand>
        <name>chlorophyll a</name>
        <dbReference type="ChEBI" id="CHEBI:58416"/>
        <label>1</label>
    </ligand>
</feature>
<comment type="subunit">
    <text evidence="3">The LHC complex consists of chlorophyll a-b binding proteins.</text>
</comment>
<evidence type="ECO:0000256" key="2">
    <source>
        <dbReference type="ARBA" id="ARBA00004334"/>
    </source>
</evidence>
<evidence type="ECO:0000256" key="6">
    <source>
        <dbReference type="ARBA" id="ARBA00022531"/>
    </source>
</evidence>
<dbReference type="AlphaFoldDB" id="A0A804QPH0"/>
<comment type="subcellular location">
    <subcellularLocation>
        <location evidence="2 11">Plastid</location>
        <location evidence="2 11">Chloroplast thylakoid membrane</location>
    </subcellularLocation>
</comment>
<evidence type="ECO:0000256" key="10">
    <source>
        <dbReference type="PIRSR" id="PIRSR601344-1"/>
    </source>
</evidence>
<evidence type="ECO:0000256" key="4">
    <source>
        <dbReference type="ARBA" id="ARBA00022494"/>
    </source>
</evidence>
<protein>
    <recommendedName>
        <fullName evidence="11">Chlorophyll a-b binding protein, chloroplastic</fullName>
    </recommendedName>
</protein>
<evidence type="ECO:0000256" key="3">
    <source>
        <dbReference type="ARBA" id="ARBA00011769"/>
    </source>
</evidence>
<dbReference type="GO" id="GO:0009522">
    <property type="term" value="C:photosystem I"/>
    <property type="evidence" value="ECO:0007669"/>
    <property type="project" value="UniProtKB-KW"/>
</dbReference>
<keyword evidence="9 11" id="KW-0157">Chromophore</keyword>
<evidence type="ECO:0000256" key="11">
    <source>
        <dbReference type="RuleBase" id="RU363080"/>
    </source>
</evidence>
<feature type="region of interest" description="Disordered" evidence="12">
    <location>
        <begin position="107"/>
        <end position="134"/>
    </location>
</feature>
<dbReference type="Proteomes" id="UP000007305">
    <property type="component" value="Chromosome 8"/>
</dbReference>
<dbReference type="Gramene" id="Zm00001eb343420_T001">
    <property type="protein sequence ID" value="Zm00001eb343420_P001"/>
    <property type="gene ID" value="Zm00001eb343420"/>
</dbReference>
<comment type="function">
    <text evidence="1 11">The light-harvesting complex (LHC) functions as a light receptor, it captures and delivers excitation energy to photosystems with which it is closely associated.</text>
</comment>
<proteinExistence type="inferred from homology"/>
<evidence type="ECO:0000256" key="8">
    <source>
        <dbReference type="ARBA" id="ARBA00022946"/>
    </source>
</evidence>
<dbReference type="Pfam" id="PF00504">
    <property type="entry name" value="Chloroa_b-bind"/>
    <property type="match status" value="1"/>
</dbReference>
<reference evidence="13" key="2">
    <citation type="submission" date="2019-07" db="EMBL/GenBank/DDBJ databases">
        <authorList>
            <person name="Seetharam A."/>
            <person name="Woodhouse M."/>
            <person name="Cannon E."/>
        </authorList>
    </citation>
    <scope>NUCLEOTIDE SEQUENCE [LARGE SCALE GENOMIC DNA]</scope>
    <source>
        <strain evidence="13">cv. B73</strain>
    </source>
</reference>
<dbReference type="GO" id="GO:0009765">
    <property type="term" value="P:photosynthesis, light harvesting"/>
    <property type="evidence" value="ECO:0007669"/>
    <property type="project" value="InterPro"/>
</dbReference>
<keyword evidence="8" id="KW-0809">Transit peptide</keyword>
<evidence type="ECO:0000256" key="5">
    <source>
        <dbReference type="ARBA" id="ARBA00022528"/>
    </source>
</evidence>
<keyword evidence="6 11" id="KW-0602">Photosynthesis</keyword>
<feature type="region of interest" description="Disordered" evidence="12">
    <location>
        <begin position="1"/>
        <end position="39"/>
    </location>
</feature>
<keyword evidence="7 11" id="KW-0934">Plastid</keyword>
<feature type="binding site" evidence="10">
    <location>
        <position position="236"/>
    </location>
    <ligand>
        <name>chlorophyll a</name>
        <dbReference type="ChEBI" id="CHEBI:58416"/>
        <label>1</label>
    </ligand>
</feature>
<feature type="binding site" evidence="10">
    <location>
        <position position="240"/>
    </location>
    <ligand>
        <name>chlorophyll a</name>
        <dbReference type="ChEBI" id="CHEBI:58416"/>
        <label>1</label>
    </ligand>
</feature>
<reference evidence="14" key="1">
    <citation type="journal article" date="2009" name="Science">
        <title>The B73 maize genome: complexity, diversity, and dynamics.</title>
        <authorList>
            <person name="Schnable P.S."/>
            <person name="Ware D."/>
            <person name="Fulton R.S."/>
            <person name="Stein J.C."/>
            <person name="Wei F."/>
            <person name="Pasternak S."/>
            <person name="Liang C."/>
            <person name="Zhang J."/>
            <person name="Fulton L."/>
            <person name="Graves T.A."/>
            <person name="Minx P."/>
            <person name="Reily A.D."/>
            <person name="Courtney L."/>
            <person name="Kruchowski S.S."/>
            <person name="Tomlinson C."/>
            <person name="Strong C."/>
            <person name="Delehaunty K."/>
            <person name="Fronick C."/>
            <person name="Courtney B."/>
            <person name="Rock S.M."/>
            <person name="Belter E."/>
            <person name="Du F."/>
            <person name="Kim K."/>
            <person name="Abbott R.M."/>
            <person name="Cotton M."/>
            <person name="Levy A."/>
            <person name="Marchetto P."/>
            <person name="Ochoa K."/>
            <person name="Jackson S.M."/>
            <person name="Gillam B."/>
            <person name="Chen W."/>
            <person name="Yan L."/>
            <person name="Higginbotham J."/>
            <person name="Cardenas M."/>
            <person name="Waligorski J."/>
            <person name="Applebaum E."/>
            <person name="Phelps L."/>
            <person name="Falcone J."/>
            <person name="Kanchi K."/>
            <person name="Thane T."/>
            <person name="Scimone A."/>
            <person name="Thane N."/>
            <person name="Henke J."/>
            <person name="Wang T."/>
            <person name="Ruppert J."/>
            <person name="Shah N."/>
            <person name="Rotter K."/>
            <person name="Hodges J."/>
            <person name="Ingenthron E."/>
            <person name="Cordes M."/>
            <person name="Kohlberg S."/>
            <person name="Sgro J."/>
            <person name="Delgado B."/>
            <person name="Mead K."/>
            <person name="Chinwalla A."/>
            <person name="Leonard S."/>
            <person name="Crouse K."/>
            <person name="Collura K."/>
            <person name="Kudrna D."/>
            <person name="Currie J."/>
            <person name="He R."/>
            <person name="Angelova A."/>
            <person name="Rajasekar S."/>
            <person name="Mueller T."/>
            <person name="Lomeli R."/>
            <person name="Scara G."/>
            <person name="Ko A."/>
            <person name="Delaney K."/>
            <person name="Wissotski M."/>
            <person name="Lopez G."/>
            <person name="Campos D."/>
            <person name="Braidotti M."/>
            <person name="Ashley E."/>
            <person name="Golser W."/>
            <person name="Kim H."/>
            <person name="Lee S."/>
            <person name="Lin J."/>
            <person name="Dujmic Z."/>
            <person name="Kim W."/>
            <person name="Talag J."/>
            <person name="Zuccolo A."/>
            <person name="Fan C."/>
            <person name="Sebastian A."/>
            <person name="Kramer M."/>
            <person name="Spiegel L."/>
            <person name="Nascimento L."/>
            <person name="Zutavern T."/>
            <person name="Miller B."/>
            <person name="Ambroise C."/>
            <person name="Muller S."/>
            <person name="Spooner W."/>
            <person name="Narechania A."/>
            <person name="Ren L."/>
            <person name="Wei S."/>
            <person name="Kumari S."/>
            <person name="Faga B."/>
            <person name="Levy M.J."/>
            <person name="McMahan L."/>
            <person name="Van Buren P."/>
            <person name="Vaughn M.W."/>
            <person name="Ying K."/>
            <person name="Yeh C.-T."/>
            <person name="Emrich S.J."/>
            <person name="Jia Y."/>
            <person name="Kalyanaraman A."/>
            <person name="Hsia A.-P."/>
            <person name="Barbazuk W.B."/>
            <person name="Baucom R.S."/>
            <person name="Brutnell T.P."/>
            <person name="Carpita N.C."/>
            <person name="Chaparro C."/>
            <person name="Chia J.-M."/>
            <person name="Deragon J.-M."/>
            <person name="Estill J.C."/>
            <person name="Fu Y."/>
            <person name="Jeddeloh J.A."/>
            <person name="Han Y."/>
            <person name="Lee H."/>
            <person name="Li P."/>
            <person name="Lisch D.R."/>
            <person name="Liu S."/>
            <person name="Liu Z."/>
            <person name="Nagel D.H."/>
            <person name="McCann M.C."/>
            <person name="SanMiguel P."/>
            <person name="Myers A.M."/>
            <person name="Nettleton D."/>
            <person name="Nguyen J."/>
            <person name="Penning B.W."/>
            <person name="Ponnala L."/>
            <person name="Schneider K.L."/>
            <person name="Schwartz D.C."/>
            <person name="Sharma A."/>
            <person name="Soderlund C."/>
            <person name="Springer N.M."/>
            <person name="Sun Q."/>
            <person name="Wang H."/>
            <person name="Waterman M."/>
            <person name="Westerman R."/>
            <person name="Wolfgruber T.K."/>
            <person name="Yang L."/>
            <person name="Yu Y."/>
            <person name="Zhang L."/>
            <person name="Zhou S."/>
            <person name="Zhu Q."/>
            <person name="Bennetzen J.L."/>
            <person name="Dawe R.K."/>
            <person name="Jiang J."/>
            <person name="Jiang N."/>
            <person name="Presting G.G."/>
            <person name="Wessler S.R."/>
            <person name="Aluru S."/>
            <person name="Martienssen R.A."/>
            <person name="Clifton S.W."/>
            <person name="McCombie W.R."/>
            <person name="Wing R.A."/>
            <person name="Wilson R.K."/>
        </authorList>
    </citation>
    <scope>NUCLEOTIDE SEQUENCE [LARGE SCALE GENOMIC DNA]</scope>
    <source>
        <strain evidence="14">cv. B73</strain>
    </source>
</reference>
<evidence type="ECO:0000313" key="13">
    <source>
        <dbReference type="EnsemblPlants" id="Zm00001eb343420_P001"/>
    </source>
</evidence>
<organism evidence="13 14">
    <name type="scientific">Zea mays</name>
    <name type="common">Maize</name>
    <dbReference type="NCBI Taxonomy" id="4577"/>
    <lineage>
        <taxon>Eukaryota</taxon>
        <taxon>Viridiplantae</taxon>
        <taxon>Streptophyta</taxon>
        <taxon>Embryophyta</taxon>
        <taxon>Tracheophyta</taxon>
        <taxon>Spermatophyta</taxon>
        <taxon>Magnoliopsida</taxon>
        <taxon>Liliopsida</taxon>
        <taxon>Poales</taxon>
        <taxon>Poaceae</taxon>
        <taxon>PACMAD clade</taxon>
        <taxon>Panicoideae</taxon>
        <taxon>Andropogonodae</taxon>
        <taxon>Andropogoneae</taxon>
        <taxon>Tripsacinae</taxon>
        <taxon>Zea</taxon>
    </lineage>
</organism>
<dbReference type="GO" id="GO:0009523">
    <property type="term" value="C:photosystem II"/>
    <property type="evidence" value="ECO:0007669"/>
    <property type="project" value="UniProtKB-KW"/>
</dbReference>
<keyword evidence="11" id="KW-0793">Thylakoid</keyword>